<protein>
    <submittedName>
        <fullName evidence="2">Phage protein</fullName>
    </submittedName>
</protein>
<accession>A0A7Y0ETT8</accession>
<dbReference type="EMBL" id="JAAIIF010000008">
    <property type="protein sequence ID" value="NMM96291.1"/>
    <property type="molecule type" value="Genomic_DNA"/>
</dbReference>
<dbReference type="InterPro" id="IPR018963">
    <property type="entry name" value="Mycophage_D29_Gp19"/>
</dbReference>
<keyword evidence="3" id="KW-1185">Reference proteome</keyword>
<gene>
    <name evidence="2" type="ORF">G1C98_1027</name>
</gene>
<evidence type="ECO:0000313" key="3">
    <source>
        <dbReference type="Proteomes" id="UP000529710"/>
    </source>
</evidence>
<feature type="compositionally biased region" description="Polar residues" evidence="1">
    <location>
        <begin position="75"/>
        <end position="92"/>
    </location>
</feature>
<reference evidence="2 3" key="1">
    <citation type="submission" date="2020-02" db="EMBL/GenBank/DDBJ databases">
        <title>Characterization of phylogenetic diversity of novel bifidobacterial species isolated in Czech ZOOs.</title>
        <authorList>
            <person name="Lugli G.A."/>
            <person name="Vera N.B."/>
            <person name="Ventura M."/>
        </authorList>
    </citation>
    <scope>NUCLEOTIDE SEQUENCE [LARGE SCALE GENOMIC DNA]</scope>
    <source>
        <strain evidence="2 3">DSM 109960</strain>
    </source>
</reference>
<dbReference type="Pfam" id="PF09355">
    <property type="entry name" value="Phage_Gp19"/>
    <property type="match status" value="1"/>
</dbReference>
<organism evidence="2 3">
    <name type="scientific">Bifidobacterium erythrocebi</name>
    <dbReference type="NCBI Taxonomy" id="2675325"/>
    <lineage>
        <taxon>Bacteria</taxon>
        <taxon>Bacillati</taxon>
        <taxon>Actinomycetota</taxon>
        <taxon>Actinomycetes</taxon>
        <taxon>Bifidobacteriales</taxon>
        <taxon>Bifidobacteriaceae</taxon>
        <taxon>Bifidobacterium</taxon>
    </lineage>
</organism>
<evidence type="ECO:0000256" key="1">
    <source>
        <dbReference type="SAM" id="MobiDB-lite"/>
    </source>
</evidence>
<evidence type="ECO:0000313" key="2">
    <source>
        <dbReference type="EMBL" id="NMM96291.1"/>
    </source>
</evidence>
<comment type="caution">
    <text evidence="2">The sequence shown here is derived from an EMBL/GenBank/DDBJ whole genome shotgun (WGS) entry which is preliminary data.</text>
</comment>
<feature type="region of interest" description="Disordered" evidence="1">
    <location>
        <begin position="73"/>
        <end position="92"/>
    </location>
</feature>
<sequence length="127" mass="13660">MACAFAAIPDLEEVWRVLDETDRTKAERLLDAASRKIRLQCPSWRQAEEAEPGICKDICCAMVKRAMLASDDTAGVSQHTETAGSYSESYSYANPTGDLYLTSAERSDLDSAGAGHMFTVSMTGGAG</sequence>
<name>A0A7Y0ETT8_9BIFI</name>
<dbReference type="Proteomes" id="UP000529710">
    <property type="component" value="Unassembled WGS sequence"/>
</dbReference>
<dbReference type="AlphaFoldDB" id="A0A7Y0ETT8"/>
<proteinExistence type="predicted"/>